<accession>A0A1I0W2N3</accession>
<keyword evidence="1" id="KW-0479">Metal-binding</keyword>
<evidence type="ECO:0000256" key="4">
    <source>
        <dbReference type="ARBA" id="ARBA00022833"/>
    </source>
</evidence>
<evidence type="ECO:0000256" key="2">
    <source>
        <dbReference type="ARBA" id="ARBA00022771"/>
    </source>
</evidence>
<name>A0A1I0W2N3_9BACI</name>
<feature type="domain" description="IBR" evidence="5">
    <location>
        <begin position="62"/>
        <end position="93"/>
    </location>
</feature>
<keyword evidence="7" id="KW-1185">Reference proteome</keyword>
<gene>
    <name evidence="6" type="ORF">SAMN04488072_102169</name>
</gene>
<sequence>MAPKFAKRKKIIEFVEMAATGPVGGFYPTAVSKYIDSSLEEVLEFLLGLTETEELTLVWELRCPDFSCGNIIELSQEERSNKEIECNKCGTEFELQDSDFYPRFDINPEYKEYIKEENKNKKKQILSLQPH</sequence>
<dbReference type="EMBL" id="FOJW01000002">
    <property type="protein sequence ID" value="SFA82995.1"/>
    <property type="molecule type" value="Genomic_DNA"/>
</dbReference>
<evidence type="ECO:0000256" key="3">
    <source>
        <dbReference type="ARBA" id="ARBA00022786"/>
    </source>
</evidence>
<dbReference type="Proteomes" id="UP000198642">
    <property type="component" value="Unassembled WGS sequence"/>
</dbReference>
<dbReference type="InterPro" id="IPR002867">
    <property type="entry name" value="IBR_dom"/>
</dbReference>
<protein>
    <recommendedName>
        <fullName evidence="5">IBR domain-containing protein</fullName>
    </recommendedName>
</protein>
<dbReference type="GO" id="GO:0008270">
    <property type="term" value="F:zinc ion binding"/>
    <property type="evidence" value="ECO:0007669"/>
    <property type="project" value="UniProtKB-KW"/>
</dbReference>
<reference evidence="6 7" key="1">
    <citation type="submission" date="2016-10" db="EMBL/GenBank/DDBJ databases">
        <authorList>
            <person name="de Groot N.N."/>
        </authorList>
    </citation>
    <scope>NUCLEOTIDE SEQUENCE [LARGE SCALE GENOMIC DNA]</scope>
    <source>
        <strain evidence="6 7">CGMCC 1.3702</strain>
    </source>
</reference>
<keyword evidence="3" id="KW-0833">Ubl conjugation pathway</keyword>
<dbReference type="AlphaFoldDB" id="A0A1I0W2N3"/>
<evidence type="ECO:0000313" key="6">
    <source>
        <dbReference type="EMBL" id="SFA82995.1"/>
    </source>
</evidence>
<dbReference type="STRING" id="237679.SAMN04488072_102169"/>
<keyword evidence="2" id="KW-0863">Zinc-finger</keyword>
<proteinExistence type="predicted"/>
<dbReference type="CDD" id="cd20335">
    <property type="entry name" value="BRcat_RBR"/>
    <property type="match status" value="1"/>
</dbReference>
<evidence type="ECO:0000256" key="1">
    <source>
        <dbReference type="ARBA" id="ARBA00022723"/>
    </source>
</evidence>
<dbReference type="Pfam" id="PF01485">
    <property type="entry name" value="IBR"/>
    <property type="match status" value="1"/>
</dbReference>
<evidence type="ECO:0000313" key="7">
    <source>
        <dbReference type="Proteomes" id="UP000198642"/>
    </source>
</evidence>
<organism evidence="6 7">
    <name type="scientific">Lentibacillus halodurans</name>
    <dbReference type="NCBI Taxonomy" id="237679"/>
    <lineage>
        <taxon>Bacteria</taxon>
        <taxon>Bacillati</taxon>
        <taxon>Bacillota</taxon>
        <taxon>Bacilli</taxon>
        <taxon>Bacillales</taxon>
        <taxon>Bacillaceae</taxon>
        <taxon>Lentibacillus</taxon>
    </lineage>
</organism>
<evidence type="ECO:0000259" key="5">
    <source>
        <dbReference type="Pfam" id="PF01485"/>
    </source>
</evidence>
<keyword evidence="4" id="KW-0862">Zinc</keyword>
<dbReference type="OrthoDB" id="2678920at2"/>
<dbReference type="RefSeq" id="WP_090233699.1">
    <property type="nucleotide sequence ID" value="NZ_FOJW01000002.1"/>
</dbReference>